<evidence type="ECO:0000313" key="3">
    <source>
        <dbReference type="Proteomes" id="UP000230750"/>
    </source>
</evidence>
<protein>
    <submittedName>
        <fullName evidence="2">Uncharacterized protein</fullName>
    </submittedName>
</protein>
<reference evidence="2 3" key="1">
    <citation type="journal article" date="2017" name="PLoS Biol.">
        <title>The sea cucumber genome provides insights into morphological evolution and visceral regeneration.</title>
        <authorList>
            <person name="Zhang X."/>
            <person name="Sun L."/>
            <person name="Yuan J."/>
            <person name="Sun Y."/>
            <person name="Gao Y."/>
            <person name="Zhang L."/>
            <person name="Li S."/>
            <person name="Dai H."/>
            <person name="Hamel J.F."/>
            <person name="Liu C."/>
            <person name="Yu Y."/>
            <person name="Liu S."/>
            <person name="Lin W."/>
            <person name="Guo K."/>
            <person name="Jin S."/>
            <person name="Xu P."/>
            <person name="Storey K.B."/>
            <person name="Huan P."/>
            <person name="Zhang T."/>
            <person name="Zhou Y."/>
            <person name="Zhang J."/>
            <person name="Lin C."/>
            <person name="Li X."/>
            <person name="Xing L."/>
            <person name="Huo D."/>
            <person name="Sun M."/>
            <person name="Wang L."/>
            <person name="Mercier A."/>
            <person name="Li F."/>
            <person name="Yang H."/>
            <person name="Xiang J."/>
        </authorList>
    </citation>
    <scope>NUCLEOTIDE SEQUENCE [LARGE SCALE GENOMIC DNA]</scope>
    <source>
        <strain evidence="2">Shaxun</strain>
        <tissue evidence="2">Muscle</tissue>
    </source>
</reference>
<evidence type="ECO:0000256" key="1">
    <source>
        <dbReference type="SAM" id="MobiDB-lite"/>
    </source>
</evidence>
<gene>
    <name evidence="2" type="ORF">BSL78_03571</name>
</gene>
<comment type="caution">
    <text evidence="2">The sequence shown here is derived from an EMBL/GenBank/DDBJ whole genome shotgun (WGS) entry which is preliminary data.</text>
</comment>
<sequence length="242" mass="27257">MQLLPATPKRDSSILWTVLPGMQRIWLNHQHKETEVWYRISSIPAISILDHTCSSGQLQISGLHVKQLSWMVRINGRIGKAATVMSKLNTRVWTNKNLTLHTKLKVYQACVLSTLLYGSETWTTYTRQEHRLNAAISDASARSWATHGRTRSPTTMFYARLGQHQSMQCSWVNVGYAGLDTSPEWTKDASPRTYCTVSWSVAQDPQVAHSSDSRTRAKGSPVSPHGHQHLGRHSSRSPLLET</sequence>
<dbReference type="PANTHER" id="PTHR47027">
    <property type="entry name" value="REVERSE TRANSCRIPTASE DOMAIN-CONTAINING PROTEIN"/>
    <property type="match status" value="1"/>
</dbReference>
<organism evidence="2 3">
    <name type="scientific">Stichopus japonicus</name>
    <name type="common">Sea cucumber</name>
    <dbReference type="NCBI Taxonomy" id="307972"/>
    <lineage>
        <taxon>Eukaryota</taxon>
        <taxon>Metazoa</taxon>
        <taxon>Echinodermata</taxon>
        <taxon>Eleutherozoa</taxon>
        <taxon>Echinozoa</taxon>
        <taxon>Holothuroidea</taxon>
        <taxon>Aspidochirotacea</taxon>
        <taxon>Aspidochirotida</taxon>
        <taxon>Stichopodidae</taxon>
        <taxon>Apostichopus</taxon>
    </lineage>
</organism>
<dbReference type="EMBL" id="MRZV01000081">
    <property type="protein sequence ID" value="PIK59499.1"/>
    <property type="molecule type" value="Genomic_DNA"/>
</dbReference>
<proteinExistence type="predicted"/>
<keyword evidence="3" id="KW-1185">Reference proteome</keyword>
<dbReference type="OrthoDB" id="424543at2759"/>
<feature type="region of interest" description="Disordered" evidence="1">
    <location>
        <begin position="205"/>
        <end position="242"/>
    </location>
</feature>
<accession>A0A2G8LGW9</accession>
<dbReference type="AlphaFoldDB" id="A0A2G8LGW9"/>
<name>A0A2G8LGW9_STIJA</name>
<dbReference type="Proteomes" id="UP000230750">
    <property type="component" value="Unassembled WGS sequence"/>
</dbReference>
<dbReference type="PANTHER" id="PTHR47027:SF20">
    <property type="entry name" value="REVERSE TRANSCRIPTASE-LIKE PROTEIN WITH RNA-DIRECTED DNA POLYMERASE DOMAIN"/>
    <property type="match status" value="1"/>
</dbReference>
<evidence type="ECO:0000313" key="2">
    <source>
        <dbReference type="EMBL" id="PIK59499.1"/>
    </source>
</evidence>
<feature type="compositionally biased region" description="Basic residues" evidence="1">
    <location>
        <begin position="226"/>
        <end position="235"/>
    </location>
</feature>